<comment type="caution">
    <text evidence="5">Lacks conserved residue(s) required for the propagation of feature annotation.</text>
</comment>
<evidence type="ECO:0000256" key="4">
    <source>
        <dbReference type="ARBA" id="ARBA00022777"/>
    </source>
</evidence>
<keyword evidence="9" id="KW-1185">Reference proteome</keyword>
<dbReference type="GO" id="GO:0009927">
    <property type="term" value="F:histidine phosphotransfer kinase activity"/>
    <property type="evidence" value="ECO:0007669"/>
    <property type="project" value="TreeGrafter"/>
</dbReference>
<comment type="catalytic activity">
    <reaction evidence="1">
        <text>ATP + protein L-histidine = ADP + protein N-phospho-L-histidine.</text>
        <dbReference type="EC" id="2.7.13.3"/>
    </reaction>
</comment>
<dbReference type="AlphaFoldDB" id="A0A8H4A4V3"/>
<dbReference type="CDD" id="cd00082">
    <property type="entry name" value="HisKA"/>
    <property type="match status" value="2"/>
</dbReference>
<dbReference type="EC" id="2.7.13.3" evidence="2"/>
<dbReference type="SUPFAM" id="SSF52172">
    <property type="entry name" value="CheY-like"/>
    <property type="match status" value="2"/>
</dbReference>
<dbReference type="SMART" id="SM00387">
    <property type="entry name" value="HATPase_c"/>
    <property type="match status" value="1"/>
</dbReference>
<evidence type="ECO:0000259" key="7">
    <source>
        <dbReference type="PROSITE" id="PS50110"/>
    </source>
</evidence>
<dbReference type="Gene3D" id="3.30.565.10">
    <property type="entry name" value="Histidine kinase-like ATPase, C-terminal domain"/>
    <property type="match status" value="1"/>
</dbReference>
<dbReference type="Gene3D" id="3.30.450.20">
    <property type="entry name" value="PAS domain"/>
    <property type="match status" value="1"/>
</dbReference>
<dbReference type="CDD" id="cd17546">
    <property type="entry name" value="REC_hyHK_CKI1_RcsC-like"/>
    <property type="match status" value="1"/>
</dbReference>
<evidence type="ECO:0000259" key="6">
    <source>
        <dbReference type="PROSITE" id="PS50109"/>
    </source>
</evidence>
<dbReference type="Gene3D" id="1.10.287.130">
    <property type="match status" value="2"/>
</dbReference>
<dbReference type="SUPFAM" id="SSF55874">
    <property type="entry name" value="ATPase domain of HSP90 chaperone/DNA topoisomerase II/histidine kinase"/>
    <property type="match status" value="1"/>
</dbReference>
<dbReference type="PROSITE" id="PS50110">
    <property type="entry name" value="RESPONSE_REGULATORY"/>
    <property type="match status" value="1"/>
</dbReference>
<dbReference type="GO" id="GO:0005886">
    <property type="term" value="C:plasma membrane"/>
    <property type="evidence" value="ECO:0007669"/>
    <property type="project" value="TreeGrafter"/>
</dbReference>
<comment type="caution">
    <text evidence="8">The sequence shown here is derived from an EMBL/GenBank/DDBJ whole genome shotgun (WGS) entry which is preliminary data.</text>
</comment>
<dbReference type="InterPro" id="IPR029016">
    <property type="entry name" value="GAF-like_dom_sf"/>
</dbReference>
<dbReference type="Pfam" id="PF02518">
    <property type="entry name" value="HATPase_c"/>
    <property type="match status" value="1"/>
</dbReference>
<dbReference type="Pfam" id="PF00512">
    <property type="entry name" value="HisKA"/>
    <property type="match status" value="1"/>
</dbReference>
<dbReference type="InterPro" id="IPR011006">
    <property type="entry name" value="CheY-like_superfamily"/>
</dbReference>
<evidence type="ECO:0000256" key="5">
    <source>
        <dbReference type="PROSITE-ProRule" id="PRU00169"/>
    </source>
</evidence>
<dbReference type="PANTHER" id="PTHR43047:SF72">
    <property type="entry name" value="OSMOSENSING HISTIDINE PROTEIN KINASE SLN1"/>
    <property type="match status" value="1"/>
</dbReference>
<feature type="domain" description="Response regulatory" evidence="7">
    <location>
        <begin position="1074"/>
        <end position="1213"/>
    </location>
</feature>
<dbReference type="EMBL" id="WTPW01001484">
    <property type="protein sequence ID" value="KAF0432858.1"/>
    <property type="molecule type" value="Genomic_DNA"/>
</dbReference>
<evidence type="ECO:0000313" key="8">
    <source>
        <dbReference type="EMBL" id="KAF0432858.1"/>
    </source>
</evidence>
<protein>
    <recommendedName>
        <fullName evidence="2">histidine kinase</fullName>
        <ecNumber evidence="2">2.7.13.3</ecNumber>
    </recommendedName>
</protein>
<proteinExistence type="predicted"/>
<dbReference type="OrthoDB" id="60033at2759"/>
<dbReference type="GO" id="GO:0000155">
    <property type="term" value="F:phosphorelay sensor kinase activity"/>
    <property type="evidence" value="ECO:0007669"/>
    <property type="project" value="InterPro"/>
</dbReference>
<evidence type="ECO:0000256" key="2">
    <source>
        <dbReference type="ARBA" id="ARBA00012438"/>
    </source>
</evidence>
<dbReference type="InterPro" id="IPR005467">
    <property type="entry name" value="His_kinase_dom"/>
</dbReference>
<dbReference type="SUPFAM" id="SSF55781">
    <property type="entry name" value="GAF domain-like"/>
    <property type="match status" value="1"/>
</dbReference>
<dbReference type="PANTHER" id="PTHR43047">
    <property type="entry name" value="TWO-COMPONENT HISTIDINE PROTEIN KINASE"/>
    <property type="match status" value="1"/>
</dbReference>
<dbReference type="SMART" id="SM00448">
    <property type="entry name" value="REC"/>
    <property type="match status" value="1"/>
</dbReference>
<dbReference type="SUPFAM" id="SSF47384">
    <property type="entry name" value="Homodimeric domain of signal transducing histidine kinase"/>
    <property type="match status" value="2"/>
</dbReference>
<dbReference type="InterPro" id="IPR001789">
    <property type="entry name" value="Sig_transdc_resp-reg_receiver"/>
</dbReference>
<keyword evidence="3" id="KW-0808">Transferase</keyword>
<sequence length="1216" mass="139347">MSLPSTYSDNEPNFVDMVYNYDWPSTLLGPMNSWDPALINATNLCLKCAFPTCLYIIPGWVELYNKAWLPILKTKHPNALGKPIIEVWPEIYDFVTSQFESVRINKKGIFRKDQYFELQRDGYMEEAYFDYTFSPILKSDGSVCAIFTLAQETTHKVLNARRLKIMDEFGHLTSKVESLENACHRVMNVLSNNNAEIPYALIYFVEHNLIARLIATTFDYDDKKGWNIPDYLPEILEIIDLTKDIDKNYDTYITLKRDAATYSFLKCESWPIHLVIKEERKHIKVLLKNDSQAVLFSTKLDLGEGKVLSAILICGVNQRHTLDEKYMEFLQLVANQLNTFLLNAKSIEEERKLSKTLADLNRQKIMFFQGISHELKTPLTLMLSPLDDLINACSREASIMPYLQIIRPGEDSKIEGFDKGADDYLIKPFSAQELIARIRTNIELSQIRRKIIFQQCKQEETKQLLFSILNKIFSGLDLNETLLDIVKELHRRLPSQRVFIVSNDLSEFKNNKIIAIYEDSECITPMNNLFTEINDNYKNKLQTFTNLQEFLNNNSGIDICLDVYCDDVCKNVSILSMEIRLNNICWGWIKVYRSPNSIWLDSEIELLQQTSNQISLVITYAKILEENAANEIKVKAAEAAIKIKSQILANTSHELRTPLGAIMGILSSFENTSLVADQKDMVNIMTRASDVVLSLVDDILDAVSLDAQKVTLINRTFDLLELFENTIETFEKRAGAKKIELIVNCEVDMLPRFVRSDPDRLKQVLSHLLSNSIKFTNEGKSVLTISIKLQVIEEDKSDQIIKKGNLLIELYDISIGMDPEYIKHAWKSFSQGVMSITEKQDNIGLGLSVCKNLVEINGGEINVDSQLGKGSKLWFTWNIELLSITSSPLKTQISYVLPHAIKQKRILIIHPIEDARNAMLKYLKMIEKVDAFDTFDKGIRAAKRYKELNNQSAYDIVFINLYKNNEEEIMKATLELRELEVNNNHLVIIFIVFPNNEGIELAKKLIEKIGGKSFVLYAPITWKKLTNQFMHMEKNYVTDKNNKSPLASEYFHWYAANQDTSEDILEGDSKMKKCILCVDDNSTSLENTLQQISKLGYSTISATNGLEAVKLIDSEFKLLRDIFSSSFYSDIDQIKSQRISLILTECNLPIMSGFDISQVIKAMKPPISNIPIIVLTDLPMREIRNKCIESRINDYLAKPLKTEELETILTKWIGKN</sequence>
<dbReference type="InterPro" id="IPR003594">
    <property type="entry name" value="HATPase_dom"/>
</dbReference>
<dbReference type="PROSITE" id="PS50109">
    <property type="entry name" value="HIS_KIN"/>
    <property type="match status" value="1"/>
</dbReference>
<dbReference type="SMART" id="SM00388">
    <property type="entry name" value="HisKA"/>
    <property type="match status" value="2"/>
</dbReference>
<name>A0A8H4A4V3_GIGMA</name>
<evidence type="ECO:0000313" key="9">
    <source>
        <dbReference type="Proteomes" id="UP000439903"/>
    </source>
</evidence>
<feature type="domain" description="Histidine kinase" evidence="6">
    <location>
        <begin position="650"/>
        <end position="881"/>
    </location>
</feature>
<dbReference type="Gene3D" id="3.30.450.40">
    <property type="match status" value="1"/>
</dbReference>
<reference evidence="8 9" key="1">
    <citation type="journal article" date="2019" name="Environ. Microbiol.">
        <title>At the nexus of three kingdoms: the genome of the mycorrhizal fungus Gigaspora margarita provides insights into plant, endobacterial and fungal interactions.</title>
        <authorList>
            <person name="Venice F."/>
            <person name="Ghignone S."/>
            <person name="Salvioli di Fossalunga A."/>
            <person name="Amselem J."/>
            <person name="Novero M."/>
            <person name="Xianan X."/>
            <person name="Sedzielewska Toro K."/>
            <person name="Morin E."/>
            <person name="Lipzen A."/>
            <person name="Grigoriev I.V."/>
            <person name="Henrissat B."/>
            <person name="Martin F.M."/>
            <person name="Bonfante P."/>
        </authorList>
    </citation>
    <scope>NUCLEOTIDE SEQUENCE [LARGE SCALE GENOMIC DNA]</scope>
    <source>
        <strain evidence="8 9">BEG34</strain>
    </source>
</reference>
<dbReference type="InterPro" id="IPR036097">
    <property type="entry name" value="HisK_dim/P_sf"/>
</dbReference>
<accession>A0A8H4A4V3</accession>
<dbReference type="InterPro" id="IPR036890">
    <property type="entry name" value="HATPase_C_sf"/>
</dbReference>
<keyword evidence="4 8" id="KW-0418">Kinase</keyword>
<dbReference type="Pfam" id="PF00072">
    <property type="entry name" value="Response_reg"/>
    <property type="match status" value="1"/>
</dbReference>
<dbReference type="Proteomes" id="UP000439903">
    <property type="component" value="Unassembled WGS sequence"/>
</dbReference>
<dbReference type="InterPro" id="IPR003661">
    <property type="entry name" value="HisK_dim/P_dom"/>
</dbReference>
<evidence type="ECO:0000256" key="1">
    <source>
        <dbReference type="ARBA" id="ARBA00000085"/>
    </source>
</evidence>
<dbReference type="Gene3D" id="3.40.50.2300">
    <property type="match status" value="1"/>
</dbReference>
<dbReference type="Gene3D" id="6.10.250.690">
    <property type="match status" value="1"/>
</dbReference>
<evidence type="ECO:0000256" key="3">
    <source>
        <dbReference type="ARBA" id="ARBA00022679"/>
    </source>
</evidence>
<organism evidence="8 9">
    <name type="scientific">Gigaspora margarita</name>
    <dbReference type="NCBI Taxonomy" id="4874"/>
    <lineage>
        <taxon>Eukaryota</taxon>
        <taxon>Fungi</taxon>
        <taxon>Fungi incertae sedis</taxon>
        <taxon>Mucoromycota</taxon>
        <taxon>Glomeromycotina</taxon>
        <taxon>Glomeromycetes</taxon>
        <taxon>Diversisporales</taxon>
        <taxon>Gigasporaceae</taxon>
        <taxon>Gigaspora</taxon>
    </lineage>
</organism>
<gene>
    <name evidence="8" type="ORF">F8M41_005135</name>
</gene>